<evidence type="ECO:0000313" key="2">
    <source>
        <dbReference type="Proteomes" id="UP000526196"/>
    </source>
</evidence>
<proteinExistence type="predicted"/>
<reference evidence="1 2" key="1">
    <citation type="journal article" date="2019" name="Environ. Microbiol.">
        <title>Genomics insights into ecotype formation of ammonia-oxidizing archaea in the deep ocean.</title>
        <authorList>
            <person name="Wang Y."/>
            <person name="Huang J.M."/>
            <person name="Cui G.J."/>
            <person name="Nunoura T."/>
            <person name="Takaki Y."/>
            <person name="Li W.L."/>
            <person name="Li J."/>
            <person name="Gao Z.M."/>
            <person name="Takai K."/>
            <person name="Zhang A.Q."/>
            <person name="Stepanauskas R."/>
        </authorList>
    </citation>
    <scope>NUCLEOTIDE SEQUENCE [LARGE SCALE GENOMIC DNA]</scope>
    <source>
        <strain evidence="1 2">F20</strain>
    </source>
</reference>
<dbReference type="Proteomes" id="UP000526196">
    <property type="component" value="Unassembled WGS sequence"/>
</dbReference>
<organism evidence="1 2">
    <name type="scientific">Marine Group I thaumarchaeote</name>
    <dbReference type="NCBI Taxonomy" id="2511932"/>
    <lineage>
        <taxon>Archaea</taxon>
        <taxon>Nitrososphaerota</taxon>
        <taxon>Marine Group I</taxon>
    </lineage>
</organism>
<protein>
    <submittedName>
        <fullName evidence="1">Uncharacterized protein</fullName>
    </submittedName>
</protein>
<accession>A0A7K4NS86</accession>
<sequence length="282" mass="33182">MSLKTSLCMICEKARNDHSEKLWKLHESLQNNPELKTRDPAMVKRLIEWEAILWPSACRTPIEVIEGTVTLEQLGEKWASMSRSERGYLLRRVNFEEYLMGQTSMPKLSWVQLGICQVAEYSEYHNPENLGKSWTKFSDEDQKKILRAYNWNFSYIYYDVEKNCDVLYSTFLNKYQATEKLIDQDDSVCDNRWCTCREKIVPCSQCGLSMGKSETEHSDVLGEMCLKCFREMTDQTHEWYDKTPTTKILKEGVRIRQYRDSKGKLHKLYGNFTDAHHCGEMQ</sequence>
<evidence type="ECO:0000313" key="1">
    <source>
        <dbReference type="EMBL" id="NWK05200.1"/>
    </source>
</evidence>
<dbReference type="EMBL" id="JACASX010000004">
    <property type="protein sequence ID" value="NWK05200.1"/>
    <property type="molecule type" value="Genomic_DNA"/>
</dbReference>
<gene>
    <name evidence="1" type="ORF">HX833_03805</name>
</gene>
<comment type="caution">
    <text evidence="1">The sequence shown here is derived from an EMBL/GenBank/DDBJ whole genome shotgun (WGS) entry which is preliminary data.</text>
</comment>
<dbReference type="AlphaFoldDB" id="A0A7K4NS86"/>
<name>A0A7K4NS86_9ARCH</name>